<feature type="compositionally biased region" description="Low complexity" evidence="1">
    <location>
        <begin position="367"/>
        <end position="384"/>
    </location>
</feature>
<keyword evidence="3" id="KW-1185">Reference proteome</keyword>
<feature type="compositionally biased region" description="Basic and acidic residues" evidence="1">
    <location>
        <begin position="306"/>
        <end position="318"/>
    </location>
</feature>
<dbReference type="Proteomes" id="UP001363151">
    <property type="component" value="Unassembled WGS sequence"/>
</dbReference>
<keyword evidence="2" id="KW-0347">Helicase</keyword>
<feature type="region of interest" description="Disordered" evidence="1">
    <location>
        <begin position="344"/>
        <end position="557"/>
    </location>
</feature>
<protein>
    <submittedName>
        <fullName evidence="2">Helicase</fullName>
    </submittedName>
</protein>
<organism evidence="2 3">
    <name type="scientific">Aureococcus anophagefferens</name>
    <name type="common">Harmful bloom alga</name>
    <dbReference type="NCBI Taxonomy" id="44056"/>
    <lineage>
        <taxon>Eukaryota</taxon>
        <taxon>Sar</taxon>
        <taxon>Stramenopiles</taxon>
        <taxon>Ochrophyta</taxon>
        <taxon>Pelagophyceae</taxon>
        <taxon>Pelagomonadales</taxon>
        <taxon>Pelagomonadaceae</taxon>
        <taxon>Aureococcus</taxon>
    </lineage>
</organism>
<keyword evidence="2" id="KW-0547">Nucleotide-binding</keyword>
<keyword evidence="2" id="KW-0378">Hydrolase</keyword>
<proteinExistence type="predicted"/>
<keyword evidence="2" id="KW-0067">ATP-binding</keyword>
<feature type="compositionally biased region" description="Basic residues" evidence="1">
    <location>
        <begin position="534"/>
        <end position="548"/>
    </location>
</feature>
<name>A0ABR1G6H6_AURAN</name>
<comment type="caution">
    <text evidence="2">The sequence shown here is derived from an EMBL/GenBank/DDBJ whole genome shotgun (WGS) entry which is preliminary data.</text>
</comment>
<sequence>MDAAATNELEDEGDVEGYPREGLCLAVLGDGRAHPAWLCRTRAPAANGRRRVLLYGDGRGASRALNPSERVDPLPGDAALCARLQQDWKDASPGDRDGLLRALDELEARRCAPPSFGAMVKSVRATMAKGPMSAFAPSACLGREFYPNLFPPRVGDAVRVLWDGDVWYEATATGKGDADARADGPARTAAAEKGPAVACGAFYGFDSGDDRELRVRYVEDGTRDSLAWPDPEGEAWLLARPARRAAGLWSPADVGPRARGPRALRALAAARKRVARVGDALRNVAVPLAGLLDDFDDGATARPRRKRDDGDEPPKDDAPPGDWPWAWDEAANARPVKALFALARARPPRTPSPDLEARAKGARAARRSGATPSRPRSRTTPSRASRARRRTPTRPPRPRSATTGGRLQRAVGDVAASGWDKASADETFGPGAADADAARGSPCFALLPDTRVPEPHRSWLRRARARPSTSTRAARAANAASNASSPASDPSTKKKKKLTAKQKREEEERERKRAKQEERDALALARAAALPAARRGRARGALRRPRRAPHGDGRTPGLRANCHFAEITADDARPGLNVAASVVGVFVVATRNIAAGRAAAPRALRAAKGGRDRVEGYWRGSAPPWPATVGAVGADGRLSLAYDDGGVEDDVPPGLCRAATRPPAWRATRRLAVGTWVRRIDPPKDDAPPEGPKKKKLKKPPKQEGVVAALRDDGAFDVLDDDGTLVEQCTARDWEPLLVLRYEEGHDQRVVSMAQLRHLKPQFLDARTLRRPRLDDGDGDLCPEPPVDLRRVLKDSGIKEPRENRRHREDAAASPL</sequence>
<gene>
    <name evidence="2" type="ORF">SO694_00042157</name>
</gene>
<evidence type="ECO:0000256" key="1">
    <source>
        <dbReference type="SAM" id="MobiDB-lite"/>
    </source>
</evidence>
<feature type="region of interest" description="Disordered" evidence="1">
    <location>
        <begin position="294"/>
        <end position="326"/>
    </location>
</feature>
<feature type="compositionally biased region" description="Basic and acidic residues" evidence="1">
    <location>
        <begin position="787"/>
        <end position="816"/>
    </location>
</feature>
<dbReference type="EMBL" id="JBBJCI010000085">
    <property type="protein sequence ID" value="KAK7248840.1"/>
    <property type="molecule type" value="Genomic_DNA"/>
</dbReference>
<dbReference type="GO" id="GO:0004386">
    <property type="term" value="F:helicase activity"/>
    <property type="evidence" value="ECO:0007669"/>
    <property type="project" value="UniProtKB-KW"/>
</dbReference>
<feature type="region of interest" description="Disordered" evidence="1">
    <location>
        <begin position="677"/>
        <end position="705"/>
    </location>
</feature>
<reference evidence="2 3" key="1">
    <citation type="submission" date="2024-03" db="EMBL/GenBank/DDBJ databases">
        <title>Aureococcus anophagefferens CCMP1851 and Kratosvirus quantuckense: Draft genome of a second virus-susceptible host strain in the model system.</title>
        <authorList>
            <person name="Chase E."/>
            <person name="Truchon A.R."/>
            <person name="Schepens W."/>
            <person name="Wilhelm S.W."/>
        </authorList>
    </citation>
    <scope>NUCLEOTIDE SEQUENCE [LARGE SCALE GENOMIC DNA]</scope>
    <source>
        <strain evidence="2 3">CCMP1851</strain>
    </source>
</reference>
<feature type="compositionally biased region" description="Basic and acidic residues" evidence="1">
    <location>
        <begin position="502"/>
        <end position="521"/>
    </location>
</feature>
<accession>A0ABR1G6H6</accession>
<feature type="compositionally biased region" description="Basic and acidic residues" evidence="1">
    <location>
        <begin position="678"/>
        <end position="687"/>
    </location>
</feature>
<feature type="compositionally biased region" description="Low complexity" evidence="1">
    <location>
        <begin position="466"/>
        <end position="488"/>
    </location>
</feature>
<evidence type="ECO:0000313" key="3">
    <source>
        <dbReference type="Proteomes" id="UP001363151"/>
    </source>
</evidence>
<feature type="region of interest" description="Disordered" evidence="1">
    <location>
        <begin position="770"/>
        <end position="816"/>
    </location>
</feature>
<evidence type="ECO:0000313" key="2">
    <source>
        <dbReference type="EMBL" id="KAK7248840.1"/>
    </source>
</evidence>
<feature type="compositionally biased region" description="Low complexity" evidence="1">
    <location>
        <begin position="522"/>
        <end position="533"/>
    </location>
</feature>